<proteinExistence type="inferred from homology"/>
<evidence type="ECO:0000256" key="1">
    <source>
        <dbReference type="ARBA" id="ARBA00006817"/>
    </source>
</evidence>
<dbReference type="InterPro" id="IPR023393">
    <property type="entry name" value="START-like_dom_sf"/>
</dbReference>
<evidence type="ECO:0000313" key="3">
    <source>
        <dbReference type="EMBL" id="CAB4679115.1"/>
    </source>
</evidence>
<dbReference type="CDD" id="cd07814">
    <property type="entry name" value="SRPBCC_CalC_Aha1-like"/>
    <property type="match status" value="1"/>
</dbReference>
<gene>
    <name evidence="3" type="ORF">UFOPK2295_01303</name>
</gene>
<comment type="similarity">
    <text evidence="1">Belongs to the AHA1 family.</text>
</comment>
<dbReference type="InterPro" id="IPR013538">
    <property type="entry name" value="ASHA1/2-like_C"/>
</dbReference>
<name>A0A6J6N2M4_9ZZZZ</name>
<dbReference type="Gene3D" id="3.30.530.20">
    <property type="match status" value="1"/>
</dbReference>
<feature type="domain" description="Activator of Hsp90 ATPase homologue 1/2-like C-terminal" evidence="2">
    <location>
        <begin position="16"/>
        <end position="144"/>
    </location>
</feature>
<dbReference type="SUPFAM" id="SSF55961">
    <property type="entry name" value="Bet v1-like"/>
    <property type="match status" value="1"/>
</dbReference>
<dbReference type="EMBL" id="CAEZWV010000030">
    <property type="protein sequence ID" value="CAB4679115.1"/>
    <property type="molecule type" value="Genomic_DNA"/>
</dbReference>
<reference evidence="3" key="1">
    <citation type="submission" date="2020-05" db="EMBL/GenBank/DDBJ databases">
        <authorList>
            <person name="Chiriac C."/>
            <person name="Salcher M."/>
            <person name="Ghai R."/>
            <person name="Kavagutti S V."/>
        </authorList>
    </citation>
    <scope>NUCLEOTIDE SEQUENCE</scope>
</reference>
<dbReference type="AlphaFoldDB" id="A0A6J6N2M4"/>
<protein>
    <submittedName>
        <fullName evidence="3">Unannotated protein</fullName>
    </submittedName>
</protein>
<accession>A0A6J6N2M4</accession>
<sequence length="151" mass="16900">MSKINKALVITHWVGATPDVLWNAYSTPELFHQFFSPEGLSIPLESVVMEFHVGGRFEFDMVFEESGEVSPNKGIILELEAPHKMVFGEPEFMGGELRSTQTFTADNGGTLIVVTQEGLPEELIDNPEVLEAFRSSFRKLGRVLNVNTENR</sequence>
<evidence type="ECO:0000259" key="2">
    <source>
        <dbReference type="Pfam" id="PF08327"/>
    </source>
</evidence>
<organism evidence="3">
    <name type="scientific">freshwater metagenome</name>
    <dbReference type="NCBI Taxonomy" id="449393"/>
    <lineage>
        <taxon>unclassified sequences</taxon>
        <taxon>metagenomes</taxon>
        <taxon>ecological metagenomes</taxon>
    </lineage>
</organism>
<dbReference type="Pfam" id="PF08327">
    <property type="entry name" value="AHSA1"/>
    <property type="match status" value="1"/>
</dbReference>